<evidence type="ECO:0000313" key="3">
    <source>
        <dbReference type="Proteomes" id="UP000604825"/>
    </source>
</evidence>
<dbReference type="PANTHER" id="PTHR47851">
    <property type="entry name" value="OS06G0588700 PROTEIN-RELATED"/>
    <property type="match status" value="1"/>
</dbReference>
<dbReference type="Proteomes" id="UP000604825">
    <property type="component" value="Unassembled WGS sequence"/>
</dbReference>
<gene>
    <name evidence="2" type="ORF">NCGR_LOCUS44639</name>
</gene>
<feature type="region of interest" description="Disordered" evidence="1">
    <location>
        <begin position="78"/>
        <end position="135"/>
    </location>
</feature>
<sequence length="227" mass="25795">MKNRWDLLKKKYAQWKTLNMRATGLGRDPMTGCISASDEWWTKQNAAMPGCISFKSAVLEHEDMMRIMFDAISVTNETSYVPRSGPNDGEGEEHEAGHGDGDSERVKGRRSPHVTPNANKRPAQGSPSGKKKKTYRDQLMKRLVDTYEKKAQSSKNSATSHVVDHVRDEIGAMLEQVINDGAEEGSDEHYYATQLLKKKENRDVFVTLKTPNGRLNWLRRAWEDQKN</sequence>
<dbReference type="AlphaFoldDB" id="A0A811QY20"/>
<organism evidence="2 3">
    <name type="scientific">Miscanthus lutarioriparius</name>
    <dbReference type="NCBI Taxonomy" id="422564"/>
    <lineage>
        <taxon>Eukaryota</taxon>
        <taxon>Viridiplantae</taxon>
        <taxon>Streptophyta</taxon>
        <taxon>Embryophyta</taxon>
        <taxon>Tracheophyta</taxon>
        <taxon>Spermatophyta</taxon>
        <taxon>Magnoliopsida</taxon>
        <taxon>Liliopsida</taxon>
        <taxon>Poales</taxon>
        <taxon>Poaceae</taxon>
        <taxon>PACMAD clade</taxon>
        <taxon>Panicoideae</taxon>
        <taxon>Andropogonodae</taxon>
        <taxon>Andropogoneae</taxon>
        <taxon>Saccharinae</taxon>
        <taxon>Miscanthus</taxon>
    </lineage>
</organism>
<dbReference type="OrthoDB" id="671245at2759"/>
<protein>
    <recommendedName>
        <fullName evidence="4">Myb/SANT-like domain-containing protein</fullName>
    </recommendedName>
</protein>
<dbReference type="EMBL" id="CAJGYO010000011">
    <property type="protein sequence ID" value="CAD6261218.1"/>
    <property type="molecule type" value="Genomic_DNA"/>
</dbReference>
<accession>A0A811QY20</accession>
<feature type="compositionally biased region" description="Basic and acidic residues" evidence="1">
    <location>
        <begin position="94"/>
        <end position="106"/>
    </location>
</feature>
<dbReference type="PANTHER" id="PTHR47851:SF8">
    <property type="entry name" value="NO APICAL MERISTEM-ASSOCIATED C-TERMINAL DOMAIN-CONTAINING PROTEIN"/>
    <property type="match status" value="1"/>
</dbReference>
<evidence type="ECO:0000256" key="1">
    <source>
        <dbReference type="SAM" id="MobiDB-lite"/>
    </source>
</evidence>
<comment type="caution">
    <text evidence="2">The sequence shown here is derived from an EMBL/GenBank/DDBJ whole genome shotgun (WGS) entry which is preliminary data.</text>
</comment>
<proteinExistence type="predicted"/>
<keyword evidence="3" id="KW-1185">Reference proteome</keyword>
<evidence type="ECO:0008006" key="4">
    <source>
        <dbReference type="Google" id="ProtNLM"/>
    </source>
</evidence>
<evidence type="ECO:0000313" key="2">
    <source>
        <dbReference type="EMBL" id="CAD6261218.1"/>
    </source>
</evidence>
<name>A0A811QY20_9POAL</name>
<reference evidence="2" key="1">
    <citation type="submission" date="2020-10" db="EMBL/GenBank/DDBJ databases">
        <authorList>
            <person name="Han B."/>
            <person name="Lu T."/>
            <person name="Zhao Q."/>
            <person name="Huang X."/>
            <person name="Zhao Y."/>
        </authorList>
    </citation>
    <scope>NUCLEOTIDE SEQUENCE</scope>
</reference>